<name>A0A0M0EDS8_KOMEU</name>
<accession>A0A0M0EDS8</accession>
<evidence type="ECO:0008006" key="4">
    <source>
        <dbReference type="Google" id="ProtNLM"/>
    </source>
</evidence>
<keyword evidence="1" id="KW-0812">Transmembrane</keyword>
<keyword evidence="3" id="KW-1185">Reference proteome</keyword>
<dbReference type="EMBL" id="LHUQ01000044">
    <property type="protein sequence ID" value="KON63086.1"/>
    <property type="molecule type" value="Genomic_DNA"/>
</dbReference>
<dbReference type="STRING" id="33995.KOEU_34070"/>
<sequence length="65" mass="7366">MCRKAKSVLVSGILPLVMITFVPLLLNRTGMEVAGFPISIFWIFSCFILVPGCMWTGWVLFEQEK</sequence>
<proteinExistence type="predicted"/>
<keyword evidence="1" id="KW-0472">Membrane</keyword>
<evidence type="ECO:0000313" key="3">
    <source>
        <dbReference type="Proteomes" id="UP000037566"/>
    </source>
</evidence>
<organism evidence="2 3">
    <name type="scientific">Komagataeibacter europaeus</name>
    <name type="common">Gluconacetobacter europaeus</name>
    <dbReference type="NCBI Taxonomy" id="33995"/>
    <lineage>
        <taxon>Bacteria</taxon>
        <taxon>Pseudomonadati</taxon>
        <taxon>Pseudomonadota</taxon>
        <taxon>Alphaproteobacteria</taxon>
        <taxon>Acetobacterales</taxon>
        <taxon>Acetobacteraceae</taxon>
        <taxon>Komagataeibacter</taxon>
    </lineage>
</organism>
<dbReference type="Proteomes" id="UP000037566">
    <property type="component" value="Unassembled WGS sequence"/>
</dbReference>
<reference evidence="2" key="1">
    <citation type="submission" date="2015-08" db="EMBL/GenBank/DDBJ databases">
        <title>Draft genome sequence of Komagataeibacter europaeus CECT 8546 a cellulose producer strain from vinegar produced by the traditional method.</title>
        <authorList>
            <person name="Poehlein A."/>
            <person name="Valera M.J."/>
            <person name="Haack F.S."/>
            <person name="Mas A."/>
            <person name="Daniel R."/>
            <person name="Streit W.R."/>
            <person name="Mateo E."/>
        </authorList>
    </citation>
    <scope>NUCLEOTIDE SEQUENCE [LARGE SCALE GENOMIC DNA]</scope>
    <source>
        <strain evidence="2">CECT 8546</strain>
    </source>
</reference>
<gene>
    <name evidence="2" type="ORF">KOEU_34070</name>
</gene>
<protein>
    <recommendedName>
        <fullName evidence="4">DUF3311 domain-containing protein</fullName>
    </recommendedName>
</protein>
<dbReference type="PATRIC" id="fig|33995.3.peg.3769"/>
<comment type="caution">
    <text evidence="2">The sequence shown here is derived from an EMBL/GenBank/DDBJ whole genome shotgun (WGS) entry which is preliminary data.</text>
</comment>
<evidence type="ECO:0000313" key="2">
    <source>
        <dbReference type="EMBL" id="KON63086.1"/>
    </source>
</evidence>
<evidence type="ECO:0000256" key="1">
    <source>
        <dbReference type="SAM" id="Phobius"/>
    </source>
</evidence>
<keyword evidence="1" id="KW-1133">Transmembrane helix</keyword>
<dbReference type="AlphaFoldDB" id="A0A0M0EDS8"/>
<feature type="transmembrane region" description="Helical" evidence="1">
    <location>
        <begin position="7"/>
        <end position="26"/>
    </location>
</feature>
<feature type="transmembrane region" description="Helical" evidence="1">
    <location>
        <begin position="38"/>
        <end position="61"/>
    </location>
</feature>